<dbReference type="EMBL" id="BTRK01000002">
    <property type="protein sequence ID" value="GMR38596.1"/>
    <property type="molecule type" value="Genomic_DNA"/>
</dbReference>
<comment type="caution">
    <text evidence="1">The sequence shown here is derived from an EMBL/GenBank/DDBJ whole genome shotgun (WGS) entry which is preliminary data.</text>
</comment>
<name>A0AAN4ZD32_9BILA</name>
<reference evidence="2" key="1">
    <citation type="submission" date="2022-10" db="EMBL/GenBank/DDBJ databases">
        <title>Genome assembly of Pristionchus species.</title>
        <authorList>
            <person name="Yoshida K."/>
            <person name="Sommer R.J."/>
        </authorList>
    </citation>
    <scope>NUCLEOTIDE SEQUENCE [LARGE SCALE GENOMIC DNA]</scope>
    <source>
        <strain evidence="2">RS5460</strain>
    </source>
</reference>
<dbReference type="Proteomes" id="UP001328107">
    <property type="component" value="Unassembled WGS sequence"/>
</dbReference>
<sequence length="105" mass="11380">FQRNPLKERAETGAQLIISATAPDLEIVDDNSSLKSVLAACSRVNTITVVGTNATALKFLHECLGEVRVGRLIARIVSVDTNDIVNMAHGGGPRSTWWRSSKCME</sequence>
<gene>
    <name evidence="1" type="ORF">PMAYCL1PPCAC_08791</name>
</gene>
<accession>A0AAN4ZD32</accession>
<proteinExistence type="predicted"/>
<protein>
    <submittedName>
        <fullName evidence="1">Uncharacterized protein</fullName>
    </submittedName>
</protein>
<dbReference type="AlphaFoldDB" id="A0AAN4ZD32"/>
<evidence type="ECO:0000313" key="1">
    <source>
        <dbReference type="EMBL" id="GMR38596.1"/>
    </source>
</evidence>
<evidence type="ECO:0000313" key="2">
    <source>
        <dbReference type="Proteomes" id="UP001328107"/>
    </source>
</evidence>
<organism evidence="1 2">
    <name type="scientific">Pristionchus mayeri</name>
    <dbReference type="NCBI Taxonomy" id="1317129"/>
    <lineage>
        <taxon>Eukaryota</taxon>
        <taxon>Metazoa</taxon>
        <taxon>Ecdysozoa</taxon>
        <taxon>Nematoda</taxon>
        <taxon>Chromadorea</taxon>
        <taxon>Rhabditida</taxon>
        <taxon>Rhabditina</taxon>
        <taxon>Diplogasteromorpha</taxon>
        <taxon>Diplogasteroidea</taxon>
        <taxon>Neodiplogasteridae</taxon>
        <taxon>Pristionchus</taxon>
    </lineage>
</organism>
<keyword evidence="2" id="KW-1185">Reference proteome</keyword>
<feature type="non-terminal residue" evidence="1">
    <location>
        <position position="1"/>
    </location>
</feature>